<protein>
    <submittedName>
        <fullName evidence="2">40S ribosomal protein S15</fullName>
    </submittedName>
</protein>
<dbReference type="AlphaFoldDB" id="A0A0K0D565"/>
<accession>A0A0K0D565</accession>
<evidence type="ECO:0000313" key="1">
    <source>
        <dbReference type="Proteomes" id="UP000035642"/>
    </source>
</evidence>
<dbReference type="Proteomes" id="UP000035642">
    <property type="component" value="Unassembled WGS sequence"/>
</dbReference>
<proteinExistence type="predicted"/>
<dbReference type="STRING" id="6313.A0A0K0D565"/>
<sequence>MERTNGKFTKRHPVTDEERAALMKKLDDDLELFMEEMAAKKVSVFSWRFPFHFHFFAMKYDDVGEDKQINAERHRQEGNKHFKLKKYRWATDCYTEGRLLCFTSLMNHP</sequence>
<dbReference type="WBParaSite" id="ACAC_0000521001-mRNA-1">
    <property type="protein sequence ID" value="ACAC_0000521001-mRNA-1"/>
    <property type="gene ID" value="ACAC_0000521001"/>
</dbReference>
<evidence type="ECO:0000313" key="2">
    <source>
        <dbReference type="WBParaSite" id="ACAC_0000521001-mRNA-1"/>
    </source>
</evidence>
<reference evidence="2" key="2">
    <citation type="submission" date="2017-02" db="UniProtKB">
        <authorList>
            <consortium name="WormBaseParasite"/>
        </authorList>
    </citation>
    <scope>IDENTIFICATION</scope>
</reference>
<reference evidence="1" key="1">
    <citation type="submission" date="2012-09" db="EMBL/GenBank/DDBJ databases">
        <authorList>
            <person name="Martin A.A."/>
        </authorList>
    </citation>
    <scope>NUCLEOTIDE SEQUENCE</scope>
</reference>
<name>A0A0K0D565_ANGCA</name>
<keyword evidence="1" id="KW-1185">Reference proteome</keyword>
<organism evidence="1 2">
    <name type="scientific">Angiostrongylus cantonensis</name>
    <name type="common">Rat lungworm</name>
    <dbReference type="NCBI Taxonomy" id="6313"/>
    <lineage>
        <taxon>Eukaryota</taxon>
        <taxon>Metazoa</taxon>
        <taxon>Ecdysozoa</taxon>
        <taxon>Nematoda</taxon>
        <taxon>Chromadorea</taxon>
        <taxon>Rhabditida</taxon>
        <taxon>Rhabditina</taxon>
        <taxon>Rhabditomorpha</taxon>
        <taxon>Strongyloidea</taxon>
        <taxon>Metastrongylidae</taxon>
        <taxon>Angiostrongylus</taxon>
    </lineage>
</organism>